<dbReference type="Pfam" id="PF08447">
    <property type="entry name" value="PAS_3"/>
    <property type="match status" value="1"/>
</dbReference>
<organism evidence="5 6">
    <name type="scientific">Aureobasidium subglaciale (strain EXF-2481)</name>
    <name type="common">Aureobasidium pullulans var. subglaciale</name>
    <dbReference type="NCBI Taxonomy" id="1043005"/>
    <lineage>
        <taxon>Eukaryota</taxon>
        <taxon>Fungi</taxon>
        <taxon>Dikarya</taxon>
        <taxon>Ascomycota</taxon>
        <taxon>Pezizomycotina</taxon>
        <taxon>Dothideomycetes</taxon>
        <taxon>Dothideomycetidae</taxon>
        <taxon>Dothideales</taxon>
        <taxon>Saccotheciaceae</taxon>
        <taxon>Aureobasidium</taxon>
    </lineage>
</organism>
<dbReference type="PANTHER" id="PTHR43719">
    <property type="entry name" value="TWO-COMPONENT HISTIDINE KINASE"/>
    <property type="match status" value="1"/>
</dbReference>
<dbReference type="InterPro" id="IPR050956">
    <property type="entry name" value="2C_system_His_kinase"/>
</dbReference>
<dbReference type="InterPro" id="IPR003594">
    <property type="entry name" value="HATPase_dom"/>
</dbReference>
<dbReference type="AlphaFoldDB" id="A0A074XXK2"/>
<dbReference type="SMART" id="SM00388">
    <property type="entry name" value="HisKA"/>
    <property type="match status" value="1"/>
</dbReference>
<dbReference type="Gene3D" id="3.30.450.20">
    <property type="entry name" value="PAS domain"/>
    <property type="match status" value="2"/>
</dbReference>
<dbReference type="OrthoDB" id="60033at2759"/>
<dbReference type="Pfam" id="PF02518">
    <property type="entry name" value="HATPase_c"/>
    <property type="match status" value="1"/>
</dbReference>
<dbReference type="SUPFAM" id="SSF47384">
    <property type="entry name" value="Homodimeric domain of signal transducing histidine kinase"/>
    <property type="match status" value="1"/>
</dbReference>
<dbReference type="InterPro" id="IPR035965">
    <property type="entry name" value="PAS-like_dom_sf"/>
</dbReference>
<dbReference type="InterPro" id="IPR003661">
    <property type="entry name" value="HisK_dim/P_dom"/>
</dbReference>
<sequence length="975" mass="107953">MGWLEPKDDPWMSYVRNYPFEKTALGPISSWHPQLRRAVQRMMVCPDTRILYWGDKHAMIYNEAAIPIVGKQHPCLGMPLADTWGQVMYDQIDATIKAVVTSGKAFQMRNIMFEMQRDGFPEQTWHHFYQLPVVDAHDRYLGCVCEFAENTTAVVQESRAAVLDAWIKTGASGTTLNQVWSAAVDSLSKTPIDILAGCIYSVSTDFGGSQFSGSSSETPEPSMIPKDYILQTSFGLSSIENHPPQSLLKILHTAPSFEKLLVLRTDDDSLPTDLRWTTSDQVSINAVCILPITDLNNRRLAIGVFGMNPKRPLDEGSRSYVAGVGDMLRKSAIFVTLPEEQRRNEEITSALSDRLQVALLEAEKQEETYARMAKQAPIGMYMLRPDGYPISVNDAYLELHGVSRAQFYKNADEGLGWTPTIYPDDAELVTSMWLDTIGGRKPVQAEIRLKAPSGVRWVESMSYAERDDAGSVTSVRGWLLDVSPRKMNERLVNEKLEDALETKRATETFLDMLSHEMRNPLSSILQLADGIMSLLKESLASDTIEPLTDSAQTITLCARHMKTIIDEVLTFSKLDSNLLVLSLERARVPTIIDTALKMFEKEIEHAKITASINVDQSYTDLGLDYVLVDPSRLLQVIINFISNSVKFTKFEKERKIRINLAASATKPTEKDFGIAFLAPRKDLSKDSSLPTTPVSSVPEWNLGEEVYIYVGVEDTGRGLTEDECKVLFQRFAQASPKTYKTYGGSGLGLFISRGLSELQGGQIGVKSTAGVGSTFAFFIKTRRTDPPRPASRAESVASTEALTDVHHLPHHEGKQDVQVLTLSSVAEESSISVKDLHILVCEDNAINQKVIAQQLRRLGCHTVHVADDGLAALTFLSTTTFASPQSTIPLSLILMDVEMPVMDGLGAVRRIRAMEGKGEISRHVPVIAITANARQEQVATALEAGMDEVVTKPFLVRELVPRMVALVQRYASGGG</sequence>
<feature type="domain" description="Histidine kinase" evidence="3">
    <location>
        <begin position="512"/>
        <end position="783"/>
    </location>
</feature>
<dbReference type="CDD" id="cd00082">
    <property type="entry name" value="HisKA"/>
    <property type="match status" value="1"/>
</dbReference>
<evidence type="ECO:0000259" key="3">
    <source>
        <dbReference type="PROSITE" id="PS50109"/>
    </source>
</evidence>
<dbReference type="Gene3D" id="3.40.50.2300">
    <property type="match status" value="1"/>
</dbReference>
<evidence type="ECO:0000313" key="5">
    <source>
        <dbReference type="EMBL" id="KEQ90195.1"/>
    </source>
</evidence>
<evidence type="ECO:0000256" key="1">
    <source>
        <dbReference type="ARBA" id="ARBA00022553"/>
    </source>
</evidence>
<dbReference type="NCBIfam" id="TIGR00229">
    <property type="entry name" value="sensory_box"/>
    <property type="match status" value="1"/>
</dbReference>
<dbReference type="PANTHER" id="PTHR43719:SF30">
    <property type="entry name" value="TWO-COMPONENT SYSTEM RESPONSE REGULATOR"/>
    <property type="match status" value="1"/>
</dbReference>
<dbReference type="PROSITE" id="PS50110">
    <property type="entry name" value="RESPONSE_REGULATORY"/>
    <property type="match status" value="1"/>
</dbReference>
<proteinExistence type="predicted"/>
<dbReference type="GeneID" id="25371093"/>
<reference evidence="5 6" key="1">
    <citation type="journal article" date="2014" name="BMC Genomics">
        <title>Genome sequencing of four Aureobasidium pullulans varieties: biotechnological potential, stress tolerance, and description of new species.</title>
        <authorList>
            <person name="Gostin Ar C."/>
            <person name="Ohm R.A."/>
            <person name="Kogej T."/>
            <person name="Sonjak S."/>
            <person name="Turk M."/>
            <person name="Zajc J."/>
            <person name="Zalar P."/>
            <person name="Grube M."/>
            <person name="Sun H."/>
            <person name="Han J."/>
            <person name="Sharma A."/>
            <person name="Chiniquy J."/>
            <person name="Ngan C.Y."/>
            <person name="Lipzen A."/>
            <person name="Barry K."/>
            <person name="Grigoriev I.V."/>
            <person name="Gunde-Cimerman N."/>
        </authorList>
    </citation>
    <scope>NUCLEOTIDE SEQUENCE [LARGE SCALE GENOMIC DNA]</scope>
    <source>
        <strain evidence="5 6">EXF-2481</strain>
    </source>
</reference>
<dbReference type="Pfam" id="PF00512">
    <property type="entry name" value="HisKA"/>
    <property type="match status" value="1"/>
</dbReference>
<evidence type="ECO:0000256" key="2">
    <source>
        <dbReference type="PROSITE-ProRule" id="PRU00169"/>
    </source>
</evidence>
<dbReference type="SMART" id="SM00448">
    <property type="entry name" value="REC"/>
    <property type="match status" value="1"/>
</dbReference>
<feature type="domain" description="Response regulatory" evidence="4">
    <location>
        <begin position="837"/>
        <end position="967"/>
    </location>
</feature>
<dbReference type="InterPro" id="IPR036890">
    <property type="entry name" value="HATPase_C_sf"/>
</dbReference>
<dbReference type="Proteomes" id="UP000030641">
    <property type="component" value="Unassembled WGS sequence"/>
</dbReference>
<dbReference type="HOGENOM" id="CLU_000445_82_4_1"/>
<dbReference type="Pfam" id="PF00072">
    <property type="entry name" value="Response_reg"/>
    <property type="match status" value="1"/>
</dbReference>
<protein>
    <recommendedName>
        <fullName evidence="7">Histidine kinase</fullName>
    </recommendedName>
</protein>
<feature type="modified residue" description="4-aspartylphosphate" evidence="2">
    <location>
        <position position="896"/>
    </location>
</feature>
<accession>A0A074XXK2</accession>
<dbReference type="STRING" id="1043005.A0A074XXK2"/>
<dbReference type="InterPro" id="IPR001789">
    <property type="entry name" value="Sig_transdc_resp-reg_receiver"/>
</dbReference>
<dbReference type="SUPFAM" id="SSF52172">
    <property type="entry name" value="CheY-like"/>
    <property type="match status" value="1"/>
</dbReference>
<dbReference type="InParanoid" id="A0A074XXK2"/>
<dbReference type="InterPro" id="IPR036097">
    <property type="entry name" value="HisK_dim/P_sf"/>
</dbReference>
<dbReference type="InterPro" id="IPR013655">
    <property type="entry name" value="PAS_fold_3"/>
</dbReference>
<evidence type="ECO:0000259" key="4">
    <source>
        <dbReference type="PROSITE" id="PS50110"/>
    </source>
</evidence>
<evidence type="ECO:0000313" key="6">
    <source>
        <dbReference type="Proteomes" id="UP000030641"/>
    </source>
</evidence>
<dbReference type="InterPro" id="IPR004358">
    <property type="entry name" value="Sig_transdc_His_kin-like_C"/>
</dbReference>
<keyword evidence="1 2" id="KW-0597">Phosphoprotein</keyword>
<dbReference type="PROSITE" id="PS50109">
    <property type="entry name" value="HIS_KIN"/>
    <property type="match status" value="1"/>
</dbReference>
<gene>
    <name evidence="5" type="ORF">AUEXF2481DRAFT_71799</name>
</gene>
<dbReference type="CDD" id="cd17546">
    <property type="entry name" value="REC_hyHK_CKI1_RcsC-like"/>
    <property type="match status" value="1"/>
</dbReference>
<dbReference type="PRINTS" id="PR00344">
    <property type="entry name" value="BCTRLSENSOR"/>
</dbReference>
<dbReference type="InterPro" id="IPR005467">
    <property type="entry name" value="His_kinase_dom"/>
</dbReference>
<dbReference type="GO" id="GO:0000155">
    <property type="term" value="F:phosphorelay sensor kinase activity"/>
    <property type="evidence" value="ECO:0007669"/>
    <property type="project" value="InterPro"/>
</dbReference>
<dbReference type="CDD" id="cd00130">
    <property type="entry name" value="PAS"/>
    <property type="match status" value="1"/>
</dbReference>
<dbReference type="RefSeq" id="XP_013338680.1">
    <property type="nucleotide sequence ID" value="XM_013483226.1"/>
</dbReference>
<evidence type="ECO:0008006" key="7">
    <source>
        <dbReference type="Google" id="ProtNLM"/>
    </source>
</evidence>
<dbReference type="SUPFAM" id="SSF55785">
    <property type="entry name" value="PYP-like sensor domain (PAS domain)"/>
    <property type="match status" value="1"/>
</dbReference>
<keyword evidence="6" id="KW-1185">Reference proteome</keyword>
<dbReference type="SUPFAM" id="SSF55874">
    <property type="entry name" value="ATPase domain of HSP90 chaperone/DNA topoisomerase II/histidine kinase"/>
    <property type="match status" value="1"/>
</dbReference>
<dbReference type="InterPro" id="IPR000014">
    <property type="entry name" value="PAS"/>
</dbReference>
<dbReference type="Gene3D" id="3.30.565.10">
    <property type="entry name" value="Histidine kinase-like ATPase, C-terminal domain"/>
    <property type="match status" value="1"/>
</dbReference>
<dbReference type="SMART" id="SM00387">
    <property type="entry name" value="HATPase_c"/>
    <property type="match status" value="1"/>
</dbReference>
<name>A0A074XXK2_AURSE</name>
<dbReference type="Gene3D" id="1.10.287.130">
    <property type="match status" value="1"/>
</dbReference>
<dbReference type="InterPro" id="IPR011006">
    <property type="entry name" value="CheY-like_superfamily"/>
</dbReference>
<dbReference type="OMA" id="GFINTTY"/>
<dbReference type="EMBL" id="KL584799">
    <property type="protein sequence ID" value="KEQ90195.1"/>
    <property type="molecule type" value="Genomic_DNA"/>
</dbReference>